<feature type="compositionally biased region" description="Basic and acidic residues" evidence="5">
    <location>
        <begin position="332"/>
        <end position="347"/>
    </location>
</feature>
<evidence type="ECO:0000259" key="6">
    <source>
        <dbReference type="PROSITE" id="PS50089"/>
    </source>
</evidence>
<name>A0A6M2DLI9_XENCH</name>
<dbReference type="Pfam" id="PF22968">
    <property type="entry name" value="RNF34L-like_3rd"/>
    <property type="match status" value="1"/>
</dbReference>
<dbReference type="InterPro" id="IPR011011">
    <property type="entry name" value="Znf_FYVE_PHD"/>
</dbReference>
<dbReference type="CDD" id="cd15750">
    <property type="entry name" value="FYVE_CARP"/>
    <property type="match status" value="1"/>
</dbReference>
<dbReference type="PANTHER" id="PTHR14879">
    <property type="entry name" value="CASPASE REGULATOR, RING FINGER DOMAIN-CONTAINING"/>
    <property type="match status" value="1"/>
</dbReference>
<dbReference type="SUPFAM" id="SSF68906">
    <property type="entry name" value="SAP domain"/>
    <property type="match status" value="2"/>
</dbReference>
<evidence type="ECO:0000256" key="5">
    <source>
        <dbReference type="SAM" id="MobiDB-lite"/>
    </source>
</evidence>
<dbReference type="InterPro" id="IPR001841">
    <property type="entry name" value="Znf_RING"/>
</dbReference>
<dbReference type="GO" id="GO:1902042">
    <property type="term" value="P:negative regulation of extrinsic apoptotic signaling pathway via death domain receptors"/>
    <property type="evidence" value="ECO:0007669"/>
    <property type="project" value="TreeGrafter"/>
</dbReference>
<reference evidence="7" key="1">
    <citation type="submission" date="2020-03" db="EMBL/GenBank/DDBJ databases">
        <title>Transcriptomic Profiling of the Digestive Tract of the Rat Flea, Xenopsylla cheopis, Following Blood Feeding and Infection with Yersinia pestis.</title>
        <authorList>
            <person name="Bland D.M."/>
            <person name="Martens C.A."/>
            <person name="Virtaneva K."/>
            <person name="Kanakabandi K."/>
            <person name="Long D."/>
            <person name="Rosenke R."/>
            <person name="Saturday G.A."/>
            <person name="Hoyt F.H."/>
            <person name="Bruno D.P."/>
            <person name="Ribeiro J.M.C."/>
            <person name="Hinnebusch J."/>
        </authorList>
    </citation>
    <scope>NUCLEOTIDE SEQUENCE</scope>
</reference>
<dbReference type="Pfam" id="PF13920">
    <property type="entry name" value="zf-C3HC4_3"/>
    <property type="match status" value="1"/>
</dbReference>
<dbReference type="InterPro" id="IPR036361">
    <property type="entry name" value="SAP_dom_sf"/>
</dbReference>
<dbReference type="Gene3D" id="1.10.720.140">
    <property type="match status" value="1"/>
</dbReference>
<dbReference type="Gene3D" id="3.30.40.10">
    <property type="entry name" value="Zinc/RING finger domain, C3HC4 (zinc finger)"/>
    <property type="match status" value="1"/>
</dbReference>
<dbReference type="FunFam" id="3.30.40.10:FF:000110">
    <property type="entry name" value="E3 ubiquitin-protein ligase RNF34 isoform X1"/>
    <property type="match status" value="1"/>
</dbReference>
<comment type="subcellular location">
    <subcellularLocation>
        <location evidence="1">Cell membrane</location>
        <topology evidence="1">Peripheral membrane protein</topology>
    </subcellularLocation>
</comment>
<evidence type="ECO:0000313" key="7">
    <source>
        <dbReference type="EMBL" id="NOV47179.1"/>
    </source>
</evidence>
<keyword evidence="2 4" id="KW-0863">Zinc-finger</keyword>
<evidence type="ECO:0000256" key="2">
    <source>
        <dbReference type="ARBA" id="ARBA00022771"/>
    </source>
</evidence>
<dbReference type="PANTHER" id="PTHR14879:SF15">
    <property type="entry name" value="E3 UBIQUITIN-PROTEIN LIGASE RIFIFYLIN-LIKE PROTEIN"/>
    <property type="match status" value="1"/>
</dbReference>
<keyword evidence="2 4" id="KW-0479">Metal-binding</keyword>
<feature type="compositionally biased region" description="Basic and acidic residues" evidence="5">
    <location>
        <begin position="183"/>
        <end position="192"/>
    </location>
</feature>
<feature type="compositionally biased region" description="Polar residues" evidence="5">
    <location>
        <begin position="312"/>
        <end position="331"/>
    </location>
</feature>
<dbReference type="SMART" id="SM00184">
    <property type="entry name" value="RING"/>
    <property type="match status" value="1"/>
</dbReference>
<dbReference type="GO" id="GO:0043161">
    <property type="term" value="P:proteasome-mediated ubiquitin-dependent protein catabolic process"/>
    <property type="evidence" value="ECO:0007669"/>
    <property type="project" value="TreeGrafter"/>
</dbReference>
<dbReference type="InterPro" id="IPR051728">
    <property type="entry name" value="RING-FYVE_E3_ubiquitin-ligase"/>
</dbReference>
<feature type="domain" description="RING-type" evidence="6">
    <location>
        <begin position="422"/>
        <end position="457"/>
    </location>
</feature>
<proteinExistence type="predicted"/>
<dbReference type="EMBL" id="GIIL01003453">
    <property type="protein sequence ID" value="NOV47179.1"/>
    <property type="molecule type" value="Transcribed_RNA"/>
</dbReference>
<evidence type="ECO:0000256" key="3">
    <source>
        <dbReference type="ARBA" id="ARBA00022833"/>
    </source>
</evidence>
<dbReference type="Pfam" id="PF23632">
    <property type="entry name" value="SAP_RNF34_RFFL"/>
    <property type="match status" value="1"/>
</dbReference>
<dbReference type="PROSITE" id="PS50089">
    <property type="entry name" value="ZF_RING_2"/>
    <property type="match status" value="1"/>
</dbReference>
<dbReference type="InterPro" id="IPR057299">
    <property type="entry name" value="RNF34_RFFL_SAP"/>
</dbReference>
<dbReference type="SUPFAM" id="SSF57850">
    <property type="entry name" value="RING/U-box"/>
    <property type="match status" value="1"/>
</dbReference>
<organism evidence="7">
    <name type="scientific">Xenopsylla cheopis</name>
    <name type="common">Oriental rat flea</name>
    <name type="synonym">Pulex cheopis</name>
    <dbReference type="NCBI Taxonomy" id="163159"/>
    <lineage>
        <taxon>Eukaryota</taxon>
        <taxon>Metazoa</taxon>
        <taxon>Ecdysozoa</taxon>
        <taxon>Arthropoda</taxon>
        <taxon>Hexapoda</taxon>
        <taxon>Insecta</taxon>
        <taxon>Pterygota</taxon>
        <taxon>Neoptera</taxon>
        <taxon>Endopterygota</taxon>
        <taxon>Siphonaptera</taxon>
        <taxon>Pulicidae</taxon>
        <taxon>Xenopsyllinae</taxon>
        <taxon>Xenopsylla</taxon>
    </lineage>
</organism>
<evidence type="ECO:0000256" key="4">
    <source>
        <dbReference type="PROSITE-ProRule" id="PRU00175"/>
    </source>
</evidence>
<dbReference type="InterPro" id="IPR055111">
    <property type="entry name" value="RNF34_RFFL_HeH"/>
</dbReference>
<dbReference type="CDD" id="cd16500">
    <property type="entry name" value="RING-HC_CARP"/>
    <property type="match status" value="1"/>
</dbReference>
<dbReference type="GO" id="GO:0070936">
    <property type="term" value="P:protein K48-linked ubiquitination"/>
    <property type="evidence" value="ECO:0007669"/>
    <property type="project" value="TreeGrafter"/>
</dbReference>
<dbReference type="GO" id="GO:0008270">
    <property type="term" value="F:zinc ion binding"/>
    <property type="evidence" value="ECO:0007669"/>
    <property type="project" value="UniProtKB-KW"/>
</dbReference>
<feature type="region of interest" description="Disordered" evidence="5">
    <location>
        <begin position="98"/>
        <end position="118"/>
    </location>
</feature>
<sequence>MPCTNCSVQFGVFKRKKQCHECRCYFCNLCLRIKRDRVLCAKCIVLTSRPLNRSQLLQLKSKDLIVYLKSIHVSTSGCVEKEDLVNLLITHVNSEQYYDNSNSHRQNHQSTSGEGNNGSATSNLFKQFNLQNLWASVQEKYDNVRCRPGAETSQPPPRRVYTRVRPPYHQQQRPMATSSSGYERTRTESEPSDRRHINLLETQDCVEIEDIGDWEFVSRTGDALSSSDPQIMVEVTPPPENTNSSSLSQVRRTASEIDINININIDRSDNGPSIRRHSIHTVEIIQNQDNNAQVPTSPAAEINLGVGEDSESMNISQESISVPPSTVNSQRTENENTHTEHEEDTKPHFSATRKRINLIDITHFSDLEDLSVKQLKELLVANRVDFKGCCEKNELLERVNRLWKEYSQNRDKLDDLPPDELCKICMDAPVECVMLECGHLATCTACGKRLNECPICRQYVVRVVRTFKA</sequence>
<evidence type="ECO:0000256" key="1">
    <source>
        <dbReference type="ARBA" id="ARBA00004202"/>
    </source>
</evidence>
<keyword evidence="3" id="KW-0862">Zinc</keyword>
<dbReference type="AlphaFoldDB" id="A0A6M2DLI9"/>
<dbReference type="Gene3D" id="1.10.720.30">
    <property type="entry name" value="SAP domain"/>
    <property type="match status" value="1"/>
</dbReference>
<accession>A0A6M2DLI9</accession>
<feature type="region of interest" description="Disordered" evidence="5">
    <location>
        <begin position="310"/>
        <end position="349"/>
    </location>
</feature>
<dbReference type="GO" id="GO:0061630">
    <property type="term" value="F:ubiquitin protein ligase activity"/>
    <property type="evidence" value="ECO:0007669"/>
    <property type="project" value="TreeGrafter"/>
</dbReference>
<dbReference type="GO" id="GO:0005737">
    <property type="term" value="C:cytoplasm"/>
    <property type="evidence" value="ECO:0007669"/>
    <property type="project" value="TreeGrafter"/>
</dbReference>
<feature type="region of interest" description="Disordered" evidence="5">
    <location>
        <begin position="145"/>
        <end position="192"/>
    </location>
</feature>
<dbReference type="SUPFAM" id="SSF57903">
    <property type="entry name" value="FYVE/PHD zinc finger"/>
    <property type="match status" value="1"/>
</dbReference>
<dbReference type="GO" id="GO:0005886">
    <property type="term" value="C:plasma membrane"/>
    <property type="evidence" value="ECO:0007669"/>
    <property type="project" value="UniProtKB-SubCell"/>
</dbReference>
<feature type="compositionally biased region" description="Polar residues" evidence="5">
    <location>
        <begin position="169"/>
        <end position="182"/>
    </location>
</feature>
<protein>
    <submittedName>
        <fullName evidence="7">Putative e3 ubiquitin ligase</fullName>
    </submittedName>
</protein>
<dbReference type="InterPro" id="IPR013083">
    <property type="entry name" value="Znf_RING/FYVE/PHD"/>
</dbReference>